<evidence type="ECO:0000256" key="1">
    <source>
        <dbReference type="SAM" id="MobiDB-lite"/>
    </source>
</evidence>
<dbReference type="RefSeq" id="XP_038745199.1">
    <property type="nucleotide sequence ID" value="XM_038889387.1"/>
</dbReference>
<feature type="region of interest" description="Disordered" evidence="1">
    <location>
        <begin position="317"/>
        <end position="348"/>
    </location>
</feature>
<accession>A0A9P6I1T4</accession>
<sequence>MKRVSNLRSSQPYRSSNFLHGHHNSQNSQDQHQHHAAQRQTTRTAFFFFYWDTQDKTKKNFPDSTEQVNILIQTFFQQNEYDDLMSWDVLLRDLMVFVQDNLASDVMPESDDYEWLKCAASKIAEPHVSWSQLHQNLEDHWLTSAAIPNLIAHIQTVAYHPVETRSSWTLNTAWSSNPFLVEFQHSQNVGPWEINLPLQLDKAELPGQRDLEIVLQKIKDETFPSLQMYFSISINTSLNKVVLTWGSASQHVNIQTVNLAKRLYTGMLLWVDDMKQTKQVASPHAILWHQFGQWEQCGTLKTNKELWEAMKRLEQMSPPESPWRPIKPAFRKTTELNESPTKAPRRKF</sequence>
<dbReference type="EMBL" id="JAATWM020000020">
    <property type="protein sequence ID" value="KAF9875738.1"/>
    <property type="molecule type" value="Genomic_DNA"/>
</dbReference>
<dbReference type="AlphaFoldDB" id="A0A9P6I1T4"/>
<dbReference type="Proteomes" id="UP000781932">
    <property type="component" value="Unassembled WGS sequence"/>
</dbReference>
<protein>
    <submittedName>
        <fullName evidence="2">Uncharacterized protein</fullName>
    </submittedName>
</protein>
<dbReference type="GeneID" id="62162461"/>
<feature type="region of interest" description="Disordered" evidence="1">
    <location>
        <begin position="1"/>
        <end position="36"/>
    </location>
</feature>
<reference evidence="2" key="2">
    <citation type="submission" date="2020-11" db="EMBL/GenBank/DDBJ databases">
        <title>Whole genome sequencing of Colletotrichum sp.</title>
        <authorList>
            <person name="Li H."/>
        </authorList>
    </citation>
    <scope>NUCLEOTIDE SEQUENCE</scope>
    <source>
        <strain evidence="2">CkLH20</strain>
    </source>
</reference>
<evidence type="ECO:0000313" key="2">
    <source>
        <dbReference type="EMBL" id="KAF9875738.1"/>
    </source>
</evidence>
<name>A0A9P6I1T4_9PEZI</name>
<proteinExistence type="predicted"/>
<comment type="caution">
    <text evidence="2">The sequence shown here is derived from an EMBL/GenBank/DDBJ whole genome shotgun (WGS) entry which is preliminary data.</text>
</comment>
<gene>
    <name evidence="2" type="ORF">CkaCkLH20_06670</name>
</gene>
<reference evidence="2" key="1">
    <citation type="submission" date="2020-03" db="EMBL/GenBank/DDBJ databases">
        <authorList>
            <person name="He L."/>
        </authorList>
    </citation>
    <scope>NUCLEOTIDE SEQUENCE</scope>
    <source>
        <strain evidence="2">CkLH20</strain>
    </source>
</reference>
<keyword evidence="3" id="KW-1185">Reference proteome</keyword>
<evidence type="ECO:0000313" key="3">
    <source>
        <dbReference type="Proteomes" id="UP000781932"/>
    </source>
</evidence>
<dbReference type="OrthoDB" id="4839702at2759"/>
<feature type="compositionally biased region" description="Polar residues" evidence="1">
    <location>
        <begin position="1"/>
        <end position="30"/>
    </location>
</feature>
<organism evidence="2 3">
    <name type="scientific">Colletotrichum karsti</name>
    <dbReference type="NCBI Taxonomy" id="1095194"/>
    <lineage>
        <taxon>Eukaryota</taxon>
        <taxon>Fungi</taxon>
        <taxon>Dikarya</taxon>
        <taxon>Ascomycota</taxon>
        <taxon>Pezizomycotina</taxon>
        <taxon>Sordariomycetes</taxon>
        <taxon>Hypocreomycetidae</taxon>
        <taxon>Glomerellales</taxon>
        <taxon>Glomerellaceae</taxon>
        <taxon>Colletotrichum</taxon>
        <taxon>Colletotrichum boninense species complex</taxon>
    </lineage>
</organism>